<sequence>KKLAENPNFIPGIYNYCDRWCERCPFTSRCMNFALSEEHFDDPETHDIKNKAFWQKLSEMFQLTREMLEETAADWGIDLDSLDLQAAQDELETRRQEAESHECARAAKAYAQTVKNWFDSAKDLFEQKEDELNTEARLELPGSDPAAEATQLSDAVEVIRWYQHFIYAKLLRAIKGALEETDEPPDEYPKDSDGSAKVALIAMDRSIAAWGQMNKHFHEHESDILNILVHLDRLRRKTEKSFPDARAFVRPGFDDANQDI</sequence>
<organism evidence="1">
    <name type="scientific">marine sediment metagenome</name>
    <dbReference type="NCBI Taxonomy" id="412755"/>
    <lineage>
        <taxon>unclassified sequences</taxon>
        <taxon>metagenomes</taxon>
        <taxon>ecological metagenomes</taxon>
    </lineage>
</organism>
<gene>
    <name evidence="1" type="ORF">S01H1_31048</name>
</gene>
<accession>X0TK64</accession>
<dbReference type="EMBL" id="BARS01019136">
    <property type="protein sequence ID" value="GAF87676.1"/>
    <property type="molecule type" value="Genomic_DNA"/>
</dbReference>
<proteinExistence type="predicted"/>
<dbReference type="AlphaFoldDB" id="X0TK64"/>
<feature type="non-terminal residue" evidence="1">
    <location>
        <position position="1"/>
    </location>
</feature>
<evidence type="ECO:0000313" key="1">
    <source>
        <dbReference type="EMBL" id="GAF87676.1"/>
    </source>
</evidence>
<reference evidence="1" key="1">
    <citation type="journal article" date="2014" name="Front. Microbiol.">
        <title>High frequency of phylogenetically diverse reductive dehalogenase-homologous genes in deep subseafloor sedimentary metagenomes.</title>
        <authorList>
            <person name="Kawai M."/>
            <person name="Futagami T."/>
            <person name="Toyoda A."/>
            <person name="Takaki Y."/>
            <person name="Nishi S."/>
            <person name="Hori S."/>
            <person name="Arai W."/>
            <person name="Tsubouchi T."/>
            <person name="Morono Y."/>
            <person name="Uchiyama I."/>
            <person name="Ito T."/>
            <person name="Fujiyama A."/>
            <person name="Inagaki F."/>
            <person name="Takami H."/>
        </authorList>
    </citation>
    <scope>NUCLEOTIDE SEQUENCE</scope>
    <source>
        <strain evidence="1">Expedition CK06-06</strain>
    </source>
</reference>
<protein>
    <submittedName>
        <fullName evidence="1">Uncharacterized protein</fullName>
    </submittedName>
</protein>
<comment type="caution">
    <text evidence="1">The sequence shown here is derived from an EMBL/GenBank/DDBJ whole genome shotgun (WGS) entry which is preliminary data.</text>
</comment>
<name>X0TK64_9ZZZZ</name>